<evidence type="ECO:0000313" key="11">
    <source>
        <dbReference type="Proteomes" id="UP000033882"/>
    </source>
</evidence>
<keyword evidence="6 10" id="KW-0489">Methyltransferase</keyword>
<dbReference type="CDD" id="cd02440">
    <property type="entry name" value="AdoMet_MTases"/>
    <property type="match status" value="1"/>
</dbReference>
<evidence type="ECO:0000256" key="6">
    <source>
        <dbReference type="ARBA" id="ARBA00022603"/>
    </source>
</evidence>
<evidence type="ECO:0000256" key="8">
    <source>
        <dbReference type="ARBA" id="ARBA00022691"/>
    </source>
</evidence>
<evidence type="ECO:0000256" key="5">
    <source>
        <dbReference type="ARBA" id="ARBA00022490"/>
    </source>
</evidence>
<dbReference type="PANTHER" id="PTHR11579">
    <property type="entry name" value="PROTEIN-L-ISOASPARTATE O-METHYLTRANSFERASE"/>
    <property type="match status" value="1"/>
</dbReference>
<evidence type="ECO:0000313" key="10">
    <source>
        <dbReference type="EMBL" id="KKU89417.1"/>
    </source>
</evidence>
<evidence type="ECO:0000256" key="3">
    <source>
        <dbReference type="ARBA" id="ARBA00011890"/>
    </source>
</evidence>
<evidence type="ECO:0000256" key="7">
    <source>
        <dbReference type="ARBA" id="ARBA00022679"/>
    </source>
</evidence>
<dbReference type="InterPro" id="IPR000682">
    <property type="entry name" value="PCMT"/>
</dbReference>
<dbReference type="NCBIfam" id="TIGR00080">
    <property type="entry name" value="pimt"/>
    <property type="match status" value="1"/>
</dbReference>
<keyword evidence="7 10" id="KW-0808">Transferase</keyword>
<comment type="similarity">
    <text evidence="2">Belongs to the methyltransferase superfamily. L-isoaspartyl/D-aspartyl protein methyltransferase family.</text>
</comment>
<sequence>MGSLHCACFAIHADLSSDMETQYHELTDALIQDGYLKTGEIIEAFEQIDRADFVPEDQREYAYANTPLSIGFNQTISQPLSVAFMLELLEVKPGERVLDIGSGTGWQAAILAQIVGKKTSEGDDGEASRGSVVAVERIPELKTASEASLDRYGFIGQGVVTVVLGDGTKGYKKSAPYDKIIAAASSEGDVPVAWKRQLKIGGRIVAPVGSSIVVIDKISKTKYTKKEHFGFSFSPLTVS</sequence>
<proteinExistence type="inferred from homology"/>
<evidence type="ECO:0000256" key="1">
    <source>
        <dbReference type="ARBA" id="ARBA00004496"/>
    </source>
</evidence>
<evidence type="ECO:0000256" key="4">
    <source>
        <dbReference type="ARBA" id="ARBA00013346"/>
    </source>
</evidence>
<reference evidence="10 11" key="1">
    <citation type="journal article" date="2015" name="Nature">
        <title>rRNA introns, odd ribosomes, and small enigmatic genomes across a large radiation of phyla.</title>
        <authorList>
            <person name="Brown C.T."/>
            <person name="Hug L.A."/>
            <person name="Thomas B.C."/>
            <person name="Sharon I."/>
            <person name="Castelle C.J."/>
            <person name="Singh A."/>
            <person name="Wilkins M.J."/>
            <person name="Williams K.H."/>
            <person name="Banfield J.F."/>
        </authorList>
    </citation>
    <scope>NUCLEOTIDE SEQUENCE [LARGE SCALE GENOMIC DNA]</scope>
</reference>
<dbReference type="InterPro" id="IPR029063">
    <property type="entry name" value="SAM-dependent_MTases_sf"/>
</dbReference>
<dbReference type="PANTHER" id="PTHR11579:SF0">
    <property type="entry name" value="PROTEIN-L-ISOASPARTATE(D-ASPARTATE) O-METHYLTRANSFERASE"/>
    <property type="match status" value="1"/>
</dbReference>
<accession>A0A0G1U5Q0</accession>
<dbReference type="GO" id="GO:0030091">
    <property type="term" value="P:protein repair"/>
    <property type="evidence" value="ECO:0007669"/>
    <property type="project" value="UniProtKB-UniRule"/>
</dbReference>
<dbReference type="GO" id="GO:0032259">
    <property type="term" value="P:methylation"/>
    <property type="evidence" value="ECO:0007669"/>
    <property type="project" value="UniProtKB-KW"/>
</dbReference>
<dbReference type="GO" id="GO:0004719">
    <property type="term" value="F:protein-L-isoaspartate (D-aspartate) O-methyltransferase activity"/>
    <property type="evidence" value="ECO:0007669"/>
    <property type="project" value="UniProtKB-UniRule"/>
</dbReference>
<dbReference type="GO" id="GO:0005737">
    <property type="term" value="C:cytoplasm"/>
    <property type="evidence" value="ECO:0007669"/>
    <property type="project" value="UniProtKB-SubCell"/>
</dbReference>
<keyword evidence="5" id="KW-0963">Cytoplasm</keyword>
<name>A0A0G1U5Q0_9BACT</name>
<dbReference type="Pfam" id="PF01135">
    <property type="entry name" value="PCMT"/>
    <property type="match status" value="1"/>
</dbReference>
<organism evidence="10 11">
    <name type="scientific">Candidatus Wolfebacteria bacterium GW2011_GWA2_47_9b</name>
    <dbReference type="NCBI Taxonomy" id="1619005"/>
    <lineage>
        <taxon>Bacteria</taxon>
        <taxon>Candidatus Wolfeibacteriota</taxon>
    </lineage>
</organism>
<evidence type="ECO:0000256" key="2">
    <source>
        <dbReference type="ARBA" id="ARBA00005369"/>
    </source>
</evidence>
<protein>
    <recommendedName>
        <fullName evidence="4 9">Protein-L-isoaspartate O-methyltransferase</fullName>
        <ecNumber evidence="3 9">2.1.1.77</ecNumber>
    </recommendedName>
</protein>
<keyword evidence="8" id="KW-0949">S-adenosyl-L-methionine</keyword>
<dbReference type="EMBL" id="LCPB01000014">
    <property type="protein sequence ID" value="KKU89417.1"/>
    <property type="molecule type" value="Genomic_DNA"/>
</dbReference>
<gene>
    <name evidence="10" type="ORF">UY19_C0014G0017</name>
</gene>
<comment type="caution">
    <text evidence="10">The sequence shown here is derived from an EMBL/GenBank/DDBJ whole genome shotgun (WGS) entry which is preliminary data.</text>
</comment>
<dbReference type="Proteomes" id="UP000033882">
    <property type="component" value="Unassembled WGS sequence"/>
</dbReference>
<dbReference type="Gene3D" id="3.40.50.150">
    <property type="entry name" value="Vaccinia Virus protein VP39"/>
    <property type="match status" value="1"/>
</dbReference>
<dbReference type="PROSITE" id="PS01279">
    <property type="entry name" value="PCMT"/>
    <property type="match status" value="1"/>
</dbReference>
<dbReference type="SUPFAM" id="SSF53335">
    <property type="entry name" value="S-adenosyl-L-methionine-dependent methyltransferases"/>
    <property type="match status" value="1"/>
</dbReference>
<evidence type="ECO:0000256" key="9">
    <source>
        <dbReference type="NCBIfam" id="TIGR00080"/>
    </source>
</evidence>
<dbReference type="PATRIC" id="fig|1619005.3.peg.757"/>
<dbReference type="AlphaFoldDB" id="A0A0G1U5Q0"/>
<comment type="subcellular location">
    <subcellularLocation>
        <location evidence="1">Cytoplasm</location>
    </subcellularLocation>
</comment>
<dbReference type="EC" id="2.1.1.77" evidence="3 9"/>